<keyword evidence="3" id="KW-0472">Membrane</keyword>
<reference evidence="6" key="1">
    <citation type="journal article" date="2019" name="Int. J. Syst. Evol. Microbiol.">
        <title>The Global Catalogue of Microorganisms (GCM) 10K type strain sequencing project: providing services to taxonomists for standard genome sequencing and annotation.</title>
        <authorList>
            <consortium name="The Broad Institute Genomics Platform"/>
            <consortium name="The Broad Institute Genome Sequencing Center for Infectious Disease"/>
            <person name="Wu L."/>
            <person name="Ma J."/>
        </authorList>
    </citation>
    <scope>NUCLEOTIDE SEQUENCE [LARGE SCALE GENOMIC DNA]</scope>
    <source>
        <strain evidence="6">CCUG 57263</strain>
    </source>
</reference>
<dbReference type="PANTHER" id="PTHR36927">
    <property type="entry name" value="BLR4337 PROTEIN"/>
    <property type="match status" value="1"/>
</dbReference>
<feature type="transmembrane region" description="Helical" evidence="3">
    <location>
        <begin position="206"/>
        <end position="229"/>
    </location>
</feature>
<dbReference type="Pfam" id="PF01757">
    <property type="entry name" value="Acyl_transf_3"/>
    <property type="match status" value="1"/>
</dbReference>
<accession>A0ABW3DHJ7</accession>
<feature type="transmembrane region" description="Helical" evidence="3">
    <location>
        <begin position="281"/>
        <end position="300"/>
    </location>
</feature>
<keyword evidence="3" id="KW-1133">Transmembrane helix</keyword>
<evidence type="ECO:0000259" key="4">
    <source>
        <dbReference type="Pfam" id="PF01757"/>
    </source>
</evidence>
<feature type="transmembrane region" description="Helical" evidence="3">
    <location>
        <begin position="346"/>
        <end position="367"/>
    </location>
</feature>
<dbReference type="EMBL" id="JBHTIU010000085">
    <property type="protein sequence ID" value="MFD0871595.1"/>
    <property type="molecule type" value="Genomic_DNA"/>
</dbReference>
<feature type="transmembrane region" description="Helical" evidence="3">
    <location>
        <begin position="135"/>
        <end position="157"/>
    </location>
</feature>
<dbReference type="Proteomes" id="UP001597120">
    <property type="component" value="Unassembled WGS sequence"/>
</dbReference>
<feature type="transmembrane region" description="Helical" evidence="3">
    <location>
        <begin position="12"/>
        <end position="31"/>
    </location>
</feature>
<evidence type="ECO:0000256" key="1">
    <source>
        <dbReference type="ARBA" id="ARBA00004370"/>
    </source>
</evidence>
<dbReference type="GO" id="GO:0016746">
    <property type="term" value="F:acyltransferase activity"/>
    <property type="evidence" value="ECO:0007669"/>
    <property type="project" value="UniProtKB-KW"/>
</dbReference>
<evidence type="ECO:0000313" key="6">
    <source>
        <dbReference type="Proteomes" id="UP001597120"/>
    </source>
</evidence>
<keyword evidence="5" id="KW-0012">Acyltransferase</keyword>
<feature type="transmembrane region" description="Helical" evidence="3">
    <location>
        <begin position="95"/>
        <end position="115"/>
    </location>
</feature>
<dbReference type="InterPro" id="IPR002656">
    <property type="entry name" value="Acyl_transf_3_dom"/>
</dbReference>
<comment type="caution">
    <text evidence="5">The sequence shown here is derived from an EMBL/GenBank/DDBJ whole genome shotgun (WGS) entry which is preliminary data.</text>
</comment>
<name>A0ABW3DHJ7_9BACL</name>
<feature type="transmembrane region" description="Helical" evidence="3">
    <location>
        <begin position="241"/>
        <end position="261"/>
    </location>
</feature>
<keyword evidence="3" id="KW-0812">Transmembrane</keyword>
<dbReference type="InterPro" id="IPR050623">
    <property type="entry name" value="Glucan_succinyl_AcylTrfase"/>
</dbReference>
<feature type="transmembrane region" description="Helical" evidence="3">
    <location>
        <begin position="321"/>
        <end position="340"/>
    </location>
</feature>
<organism evidence="5 6">
    <name type="scientific">Paenibacillus residui</name>
    <dbReference type="NCBI Taxonomy" id="629724"/>
    <lineage>
        <taxon>Bacteria</taxon>
        <taxon>Bacillati</taxon>
        <taxon>Bacillota</taxon>
        <taxon>Bacilli</taxon>
        <taxon>Bacillales</taxon>
        <taxon>Paenibacillaceae</taxon>
        <taxon>Paenibacillus</taxon>
    </lineage>
</organism>
<evidence type="ECO:0000256" key="3">
    <source>
        <dbReference type="SAM" id="Phobius"/>
    </source>
</evidence>
<dbReference type="PANTHER" id="PTHR36927:SF4">
    <property type="entry name" value="BLR5718 PROTEIN"/>
    <property type="match status" value="1"/>
</dbReference>
<keyword evidence="5" id="KW-0808">Transferase</keyword>
<keyword evidence="6" id="KW-1185">Reference proteome</keyword>
<evidence type="ECO:0000256" key="2">
    <source>
        <dbReference type="ARBA" id="ARBA00007400"/>
    </source>
</evidence>
<comment type="similarity">
    <text evidence="2">Belongs to the acyltransferase 3 family.</text>
</comment>
<sequence length="377" mass="42726">MGNSRLFYVDHLRVLLTVLVIFHHTAITYGGEGSWYYIESTETELTPTKGLLSLFTGVNQAFFMGFFFLISGYFTPRSYDRKGALPFLKDRFIRLGIPLAVYVFLIGPSLIYAMKPEGKEPFWSFYSNEILSFRIINWGPLWFVEALLYMAIAYVLFRKWDNRRIEVSDASQAAAFPSHRTIFLSGLLIGSASFLIRLVMPTGKEILGLQLGYFASYIFLFIVGILAFHRNWFQLLPVQTARTWLIVSLCTLPALPISAVFGDVLGQPDASINGGLSWLAFIYAFWEPFVAFGIIMYLLVWFRDRFNTSGLMWQRLAASAYTVYIIHPPIVVAICYMLRGAAFPNILKFILAGLAATACCFAIASLLRKIPFADRVL</sequence>
<evidence type="ECO:0000313" key="5">
    <source>
        <dbReference type="EMBL" id="MFD0871595.1"/>
    </source>
</evidence>
<feature type="domain" description="Acyltransferase 3" evidence="4">
    <location>
        <begin position="8"/>
        <end position="364"/>
    </location>
</feature>
<proteinExistence type="inferred from homology"/>
<protein>
    <submittedName>
        <fullName evidence="5">Acyltransferase family protein</fullName>
    </submittedName>
</protein>
<feature type="transmembrane region" description="Helical" evidence="3">
    <location>
        <begin position="181"/>
        <end position="200"/>
    </location>
</feature>
<comment type="subcellular location">
    <subcellularLocation>
        <location evidence="1">Membrane</location>
    </subcellularLocation>
</comment>
<feature type="transmembrane region" description="Helical" evidence="3">
    <location>
        <begin position="51"/>
        <end position="74"/>
    </location>
</feature>
<gene>
    <name evidence="5" type="ORF">ACFQ03_20865</name>
</gene>